<sequence>MGKTLLVPSHEFCETKETNLKMRLTACVDPRDRTFCLNVHLSRIHSSWSC</sequence>
<evidence type="ECO:0000313" key="1">
    <source>
        <dbReference type="EMBL" id="CEK98064.1"/>
    </source>
</evidence>
<organism evidence="1">
    <name type="scientific">Arion vulgaris</name>
    <dbReference type="NCBI Taxonomy" id="1028688"/>
    <lineage>
        <taxon>Eukaryota</taxon>
        <taxon>Metazoa</taxon>
        <taxon>Spiralia</taxon>
        <taxon>Lophotrochozoa</taxon>
        <taxon>Mollusca</taxon>
        <taxon>Gastropoda</taxon>
        <taxon>Heterobranchia</taxon>
        <taxon>Euthyneura</taxon>
        <taxon>Panpulmonata</taxon>
        <taxon>Eupulmonata</taxon>
        <taxon>Stylommatophora</taxon>
        <taxon>Helicina</taxon>
        <taxon>Arionoidea</taxon>
        <taxon>Arionidae</taxon>
        <taxon>Arion</taxon>
    </lineage>
</organism>
<protein>
    <submittedName>
        <fullName evidence="1">Uncharacterized protein</fullName>
    </submittedName>
</protein>
<dbReference type="EMBL" id="HACG01051193">
    <property type="protein sequence ID" value="CEK98064.1"/>
    <property type="molecule type" value="Transcribed_RNA"/>
</dbReference>
<reference evidence="1" key="1">
    <citation type="submission" date="2014-12" db="EMBL/GenBank/DDBJ databases">
        <title>Insight into the proteome of Arion vulgaris.</title>
        <authorList>
            <person name="Aradska J."/>
            <person name="Bulat T."/>
            <person name="Smidak R."/>
            <person name="Sarate P."/>
            <person name="Gangsoo J."/>
            <person name="Sialana F."/>
            <person name="Bilban M."/>
            <person name="Lubec G."/>
        </authorList>
    </citation>
    <scope>NUCLEOTIDE SEQUENCE</scope>
    <source>
        <tissue evidence="1">Skin</tissue>
    </source>
</reference>
<dbReference type="AlphaFoldDB" id="A0A0B7BXY6"/>
<proteinExistence type="predicted"/>
<name>A0A0B7BXY6_9EUPU</name>
<accession>A0A0B7BXY6</accession>
<gene>
    <name evidence="1" type="primary">ORF217677</name>
</gene>